<dbReference type="PATRIC" id="fig|2064.6.peg.758"/>
<dbReference type="STRING" id="2064.TR51_03365"/>
<evidence type="ECO:0008006" key="4">
    <source>
        <dbReference type="Google" id="ProtNLM"/>
    </source>
</evidence>
<sequence>MTSRRVLVVLSCLAALLAACAPTRHPAPPTVDVSASVTQVALIAEGTQNGVRWRVDLVSVAGELCTRATVDDRPAGQGCEPPVSAQAPVNVALDALDPRILLLYGAAAPTVARLTAAPPRPVPLTAPHGGRSFFAYATTPGTATDLTAFDTAGRRLWSAADKIRDFEAP</sequence>
<reference evidence="2 3" key="1">
    <citation type="submission" date="2015-02" db="EMBL/GenBank/DDBJ databases">
        <title>Draft genome sequence of Kitasatospora griseola MF730-N6, a bafilomycin, terpentecin and satosporin producer.</title>
        <authorList>
            <person name="Arens J.C."/>
            <person name="Haltli B."/>
            <person name="Kerr R.G."/>
        </authorList>
    </citation>
    <scope>NUCLEOTIDE SEQUENCE [LARGE SCALE GENOMIC DNA]</scope>
    <source>
        <strain evidence="2 3">MF730-N6</strain>
    </source>
</reference>
<dbReference type="PROSITE" id="PS51257">
    <property type="entry name" value="PROKAR_LIPOPROTEIN"/>
    <property type="match status" value="1"/>
</dbReference>
<evidence type="ECO:0000256" key="1">
    <source>
        <dbReference type="SAM" id="SignalP"/>
    </source>
</evidence>
<dbReference type="Proteomes" id="UP000032066">
    <property type="component" value="Unassembled WGS sequence"/>
</dbReference>
<dbReference type="EMBL" id="JXZB01000001">
    <property type="protein sequence ID" value="KIQ66590.1"/>
    <property type="molecule type" value="Genomic_DNA"/>
</dbReference>
<feature type="signal peptide" evidence="1">
    <location>
        <begin position="1"/>
        <end position="21"/>
    </location>
</feature>
<dbReference type="AlphaFoldDB" id="A0A0D0NEC0"/>
<feature type="chain" id="PRO_5002217457" description="Lipoprotein" evidence="1">
    <location>
        <begin position="22"/>
        <end position="169"/>
    </location>
</feature>
<protein>
    <recommendedName>
        <fullName evidence="4">Lipoprotein</fullName>
    </recommendedName>
</protein>
<evidence type="ECO:0000313" key="2">
    <source>
        <dbReference type="EMBL" id="KIQ66590.1"/>
    </source>
</evidence>
<dbReference type="RefSeq" id="WP_043907875.1">
    <property type="nucleotide sequence ID" value="NZ_JXZB01000001.1"/>
</dbReference>
<accession>A0A0D0NEC0</accession>
<keyword evidence="1" id="KW-0732">Signal</keyword>
<name>A0A0D0NEC0_KITGR</name>
<evidence type="ECO:0000313" key="3">
    <source>
        <dbReference type="Proteomes" id="UP000032066"/>
    </source>
</evidence>
<dbReference type="OrthoDB" id="9904143at2"/>
<organism evidence="2 3">
    <name type="scientific">Kitasatospora griseola</name>
    <name type="common">Streptomyces griseolosporeus</name>
    <dbReference type="NCBI Taxonomy" id="2064"/>
    <lineage>
        <taxon>Bacteria</taxon>
        <taxon>Bacillati</taxon>
        <taxon>Actinomycetota</taxon>
        <taxon>Actinomycetes</taxon>
        <taxon>Kitasatosporales</taxon>
        <taxon>Streptomycetaceae</taxon>
        <taxon>Kitasatospora</taxon>
    </lineage>
</organism>
<gene>
    <name evidence="2" type="ORF">TR51_03365</name>
</gene>
<comment type="caution">
    <text evidence="2">The sequence shown here is derived from an EMBL/GenBank/DDBJ whole genome shotgun (WGS) entry which is preliminary data.</text>
</comment>
<proteinExistence type="predicted"/>
<keyword evidence="3" id="KW-1185">Reference proteome</keyword>